<protein>
    <submittedName>
        <fullName evidence="2">Suppressor of lin-12-like protein-related / sel-1 protein-related</fullName>
    </submittedName>
</protein>
<accession>A0A2P4XQZ5</accession>
<dbReference type="Gene3D" id="1.25.40.10">
    <property type="entry name" value="Tetratricopeptide repeat domain"/>
    <property type="match status" value="1"/>
</dbReference>
<dbReference type="PANTHER" id="PTHR45084">
    <property type="entry name" value="ERAD-ASSOCIATED E3 UBIQUITIN-PROTEIN LIGASE COMPONENT HRD3A-RELATED"/>
    <property type="match status" value="1"/>
</dbReference>
<dbReference type="InterPro" id="IPR011990">
    <property type="entry name" value="TPR-like_helical_dom_sf"/>
</dbReference>
<reference evidence="2 3" key="1">
    <citation type="journal article" date="2017" name="Genome Biol. Evol.">
        <title>Phytophthora megakarya and P. palmivora, closely related causal agents of cacao black pod rot, underwent increases in genome sizes and gene numbers by different mechanisms.</title>
        <authorList>
            <person name="Ali S.S."/>
            <person name="Shao J."/>
            <person name="Lary D.J."/>
            <person name="Kronmiller B."/>
            <person name="Shen D."/>
            <person name="Strem M.D."/>
            <person name="Amoako-Attah I."/>
            <person name="Akrofi A.Y."/>
            <person name="Begoude B.A."/>
            <person name="Ten Hoopen G.M."/>
            <person name="Coulibaly K."/>
            <person name="Kebe B.I."/>
            <person name="Melnick R.L."/>
            <person name="Guiltinan M.J."/>
            <person name="Tyler B.M."/>
            <person name="Meinhardt L.W."/>
            <person name="Bailey B.A."/>
        </authorList>
    </citation>
    <scope>NUCLEOTIDE SEQUENCE [LARGE SCALE GENOMIC DNA]</scope>
    <source>
        <strain evidence="3">sbr112.9</strain>
    </source>
</reference>
<dbReference type="SUPFAM" id="SSF81901">
    <property type="entry name" value="HCP-like"/>
    <property type="match status" value="2"/>
</dbReference>
<evidence type="ECO:0000313" key="2">
    <source>
        <dbReference type="EMBL" id="POM67986.1"/>
    </source>
</evidence>
<keyword evidence="3" id="KW-1185">Reference proteome</keyword>
<dbReference type="InterPro" id="IPR044623">
    <property type="entry name" value="HRD3"/>
</dbReference>
<dbReference type="Proteomes" id="UP000237271">
    <property type="component" value="Unassembled WGS sequence"/>
</dbReference>
<evidence type="ECO:0000256" key="1">
    <source>
        <dbReference type="SAM" id="Phobius"/>
    </source>
</evidence>
<sequence length="579" mass="65294">MQGFTSNLKIFSAPISSEQQRKLYFSERDIHKNFDECGGDYNDTKMKEPALQISYLSQCFNFGGNSSQDFNSKGEDSDKPIYTVVFKNYVAALETYRTSDSSNVEIATYHYYHAAVQASKEFHQLGKQPLHEMTRLYDSFERDITIGERGDDDELIQFQKLRADNGEVEAMAAMGDLFYWGTHGVSRDHAQAYNYFIRAAQAGNVNAQSAVAGMLLKGEGTAQDNDTAIKWYEQASEKNNTRALNGLGFIHFHGNGGVPENKSLALEYFERAAENQEDGDSIFNAGYCHAIGLGTNVNISCAMDYYDVAARKFGHFDAIFEMGKILMNGVPGVVQRNNDRALEYLKAASDGGQWGRAMRRGFDLYTNGEFKRAAIYYHEARELGYPVATSNLAFLYDQRLRTGDITSERRAFKYLLLTSSENGDRETLVRIGDYHYYGLAGMRKDPKTALRWYSRASAEGDALGAYNVGFMYEFGDGIRTNLERALRYYNRVLDLSSGAAESQLAIRFAMARLSLRGWLQNTPFEIFLGVKSPLNSSNVSNSAVMFDTTTTFFDEKVYVLISTTTIIFVSIGMWYYFHT</sequence>
<dbReference type="PANTHER" id="PTHR45084:SF1">
    <property type="entry name" value="ERAD-ASSOCIATED E3 UBIQUITIN-PROTEIN LIGASE COMPONENT HRD3A-RELATED"/>
    <property type="match status" value="1"/>
</dbReference>
<keyword evidence="1" id="KW-1133">Transmembrane helix</keyword>
<dbReference type="SMART" id="SM00671">
    <property type="entry name" value="SEL1"/>
    <property type="match status" value="9"/>
</dbReference>
<proteinExistence type="predicted"/>
<dbReference type="InterPro" id="IPR006597">
    <property type="entry name" value="Sel1-like"/>
</dbReference>
<dbReference type="OrthoDB" id="188553at2759"/>
<dbReference type="GO" id="GO:0036503">
    <property type="term" value="P:ERAD pathway"/>
    <property type="evidence" value="ECO:0007669"/>
    <property type="project" value="InterPro"/>
</dbReference>
<dbReference type="Pfam" id="PF08238">
    <property type="entry name" value="Sel1"/>
    <property type="match status" value="7"/>
</dbReference>
<organism evidence="2 3">
    <name type="scientific">Phytophthora palmivora</name>
    <dbReference type="NCBI Taxonomy" id="4796"/>
    <lineage>
        <taxon>Eukaryota</taxon>
        <taxon>Sar</taxon>
        <taxon>Stramenopiles</taxon>
        <taxon>Oomycota</taxon>
        <taxon>Peronosporomycetes</taxon>
        <taxon>Peronosporales</taxon>
        <taxon>Peronosporaceae</taxon>
        <taxon>Phytophthora</taxon>
    </lineage>
</organism>
<dbReference type="EMBL" id="NCKW01008484">
    <property type="protein sequence ID" value="POM67986.1"/>
    <property type="molecule type" value="Genomic_DNA"/>
</dbReference>
<evidence type="ECO:0000313" key="3">
    <source>
        <dbReference type="Proteomes" id="UP000237271"/>
    </source>
</evidence>
<name>A0A2P4XQZ5_9STRA</name>
<feature type="transmembrane region" description="Helical" evidence="1">
    <location>
        <begin position="557"/>
        <end position="577"/>
    </location>
</feature>
<dbReference type="AlphaFoldDB" id="A0A2P4XQZ5"/>
<keyword evidence="1" id="KW-0812">Transmembrane</keyword>
<comment type="caution">
    <text evidence="2">The sequence shown here is derived from an EMBL/GenBank/DDBJ whole genome shotgun (WGS) entry which is preliminary data.</text>
</comment>
<keyword evidence="1" id="KW-0472">Membrane</keyword>
<gene>
    <name evidence="2" type="ORF">PHPALM_15909</name>
</gene>